<sequence>MEIDNCMFIRFSKAFFIALLFLTTHLQISAQTEKPKYSFKSKTAIYFESVGLVNVREMDESISVRLIYSTSDNFTGRILYEDLKEAYLHPDAAKALVAAQRNLKRQHSSYTLVVYDASRPISIQWKMWETVRGTSGNIYVANPVRGGGLHNYGVAVDVSILDAVGQPLPMGTKVDYFGIEAHIANEAELVRQGKITSEEWKNRLLLRQVMREGGFHTISSEWWHFNLCSRETAKQKYVLIK</sequence>
<evidence type="ECO:0000256" key="2">
    <source>
        <dbReference type="ARBA" id="ARBA00022723"/>
    </source>
</evidence>
<evidence type="ECO:0000256" key="5">
    <source>
        <dbReference type="ARBA" id="ARBA00022997"/>
    </source>
</evidence>
<evidence type="ECO:0000256" key="4">
    <source>
        <dbReference type="ARBA" id="ARBA00022833"/>
    </source>
</evidence>
<dbReference type="EMBL" id="SNRY01003928">
    <property type="protein sequence ID" value="KAA6319288.1"/>
    <property type="molecule type" value="Genomic_DNA"/>
</dbReference>
<keyword evidence="6" id="KW-0482">Metalloprotease</keyword>
<gene>
    <name evidence="8" type="ORF">EZS27_030801</name>
</gene>
<keyword evidence="7" id="KW-0961">Cell wall biogenesis/degradation</keyword>
<evidence type="ECO:0000256" key="3">
    <source>
        <dbReference type="ARBA" id="ARBA00022801"/>
    </source>
</evidence>
<dbReference type="GO" id="GO:0008237">
    <property type="term" value="F:metallopeptidase activity"/>
    <property type="evidence" value="ECO:0007669"/>
    <property type="project" value="UniProtKB-KW"/>
</dbReference>
<dbReference type="Gene3D" id="3.30.1380.10">
    <property type="match status" value="1"/>
</dbReference>
<protein>
    <submittedName>
        <fullName evidence="8">D-alanyl-D-alanine dipeptidase</fullName>
        <ecNumber evidence="8">3.4.13.22</ecNumber>
    </submittedName>
</protein>
<dbReference type="PANTHER" id="PTHR43126">
    <property type="entry name" value="D-ALANYL-D-ALANINE DIPEPTIDASE"/>
    <property type="match status" value="1"/>
</dbReference>
<dbReference type="InterPro" id="IPR000755">
    <property type="entry name" value="A_A_dipeptidase"/>
</dbReference>
<keyword evidence="3 8" id="KW-0378">Hydrolase</keyword>
<evidence type="ECO:0000313" key="8">
    <source>
        <dbReference type="EMBL" id="KAA6319288.1"/>
    </source>
</evidence>
<evidence type="ECO:0000256" key="6">
    <source>
        <dbReference type="ARBA" id="ARBA00023049"/>
    </source>
</evidence>
<dbReference type="AlphaFoldDB" id="A0A5J4QE49"/>
<dbReference type="PIRSF" id="PIRSF026671">
    <property type="entry name" value="AA_dipeptidase"/>
    <property type="match status" value="1"/>
</dbReference>
<evidence type="ECO:0000256" key="7">
    <source>
        <dbReference type="ARBA" id="ARBA00023316"/>
    </source>
</evidence>
<dbReference type="EC" id="3.4.13.22" evidence="8"/>
<keyword evidence="4" id="KW-0862">Zinc</keyword>
<dbReference type="InterPro" id="IPR009045">
    <property type="entry name" value="Zn_M74/Hedgehog-like"/>
</dbReference>
<dbReference type="CDD" id="cd14840">
    <property type="entry name" value="D-Ala-D-Ala_dipeptidase_Aad"/>
    <property type="match status" value="1"/>
</dbReference>
<evidence type="ECO:0000256" key="1">
    <source>
        <dbReference type="ARBA" id="ARBA00022670"/>
    </source>
</evidence>
<dbReference type="GO" id="GO:0046872">
    <property type="term" value="F:metal ion binding"/>
    <property type="evidence" value="ECO:0007669"/>
    <property type="project" value="UniProtKB-KW"/>
</dbReference>
<comment type="caution">
    <text evidence="8">The sequence shown here is derived from an EMBL/GenBank/DDBJ whole genome shotgun (WGS) entry which is preliminary data.</text>
</comment>
<dbReference type="HAMAP" id="MF_01924">
    <property type="entry name" value="A_A_dipeptidase"/>
    <property type="match status" value="1"/>
</dbReference>
<dbReference type="PANTHER" id="PTHR43126:SF2">
    <property type="entry name" value="D-ALANYL-D-ALANINE DIPEPTIDASE"/>
    <property type="match status" value="1"/>
</dbReference>
<dbReference type="GO" id="GO:0006508">
    <property type="term" value="P:proteolysis"/>
    <property type="evidence" value="ECO:0007669"/>
    <property type="project" value="UniProtKB-KW"/>
</dbReference>
<reference evidence="8" key="1">
    <citation type="submission" date="2019-03" db="EMBL/GenBank/DDBJ databases">
        <title>Single cell metagenomics reveals metabolic interactions within the superorganism composed of flagellate Streblomastix strix and complex community of Bacteroidetes bacteria on its surface.</title>
        <authorList>
            <person name="Treitli S.C."/>
            <person name="Kolisko M."/>
            <person name="Husnik F."/>
            <person name="Keeling P."/>
            <person name="Hampl V."/>
        </authorList>
    </citation>
    <scope>NUCLEOTIDE SEQUENCE</scope>
    <source>
        <strain evidence="8">STM</strain>
    </source>
</reference>
<proteinExistence type="inferred from homology"/>
<name>A0A5J4QE49_9ZZZZ</name>
<keyword evidence="5 8" id="KW-0224">Dipeptidase</keyword>
<keyword evidence="1" id="KW-0645">Protease</keyword>
<accession>A0A5J4QE49</accession>
<dbReference type="GO" id="GO:0160237">
    <property type="term" value="F:D-Ala-D-Ala dipeptidase activity"/>
    <property type="evidence" value="ECO:0007669"/>
    <property type="project" value="UniProtKB-EC"/>
</dbReference>
<keyword evidence="2" id="KW-0479">Metal-binding</keyword>
<dbReference type="SUPFAM" id="SSF55166">
    <property type="entry name" value="Hedgehog/DD-peptidase"/>
    <property type="match status" value="1"/>
</dbReference>
<dbReference type="GO" id="GO:0071555">
    <property type="term" value="P:cell wall organization"/>
    <property type="evidence" value="ECO:0007669"/>
    <property type="project" value="UniProtKB-KW"/>
</dbReference>
<dbReference type="Pfam" id="PF01427">
    <property type="entry name" value="Peptidase_M15"/>
    <property type="match status" value="1"/>
</dbReference>
<organism evidence="8">
    <name type="scientific">termite gut metagenome</name>
    <dbReference type="NCBI Taxonomy" id="433724"/>
    <lineage>
        <taxon>unclassified sequences</taxon>
        <taxon>metagenomes</taxon>
        <taxon>organismal metagenomes</taxon>
    </lineage>
</organism>